<organism evidence="1 2">
    <name type="scientific">Desulfofundulus luciae</name>
    <dbReference type="NCBI Taxonomy" id="74702"/>
    <lineage>
        <taxon>Bacteria</taxon>
        <taxon>Bacillati</taxon>
        <taxon>Bacillota</taxon>
        <taxon>Clostridia</taxon>
        <taxon>Eubacteriales</taxon>
        <taxon>Peptococcaceae</taxon>
        <taxon>Desulfofundulus</taxon>
    </lineage>
</organism>
<name>A0ABU0B3S0_9FIRM</name>
<keyword evidence="2" id="KW-1185">Reference proteome</keyword>
<accession>A0ABU0B3S0</accession>
<proteinExistence type="predicted"/>
<dbReference type="Proteomes" id="UP001225644">
    <property type="component" value="Unassembled WGS sequence"/>
</dbReference>
<evidence type="ECO:0000313" key="2">
    <source>
        <dbReference type="Proteomes" id="UP001225644"/>
    </source>
</evidence>
<sequence>MYGYSGKIPDIDLTAGKIGERPVEQDWAGEYILV</sequence>
<gene>
    <name evidence="1" type="ORF">J2Z49_001179</name>
</gene>
<reference evidence="1 2" key="1">
    <citation type="submission" date="2023-07" db="EMBL/GenBank/DDBJ databases">
        <title>Genomic Encyclopedia of Type Strains, Phase IV (KMG-IV): sequencing the most valuable type-strain genomes for metagenomic binning, comparative biology and taxonomic classification.</title>
        <authorList>
            <person name="Goeker M."/>
        </authorList>
    </citation>
    <scope>NUCLEOTIDE SEQUENCE [LARGE SCALE GENOMIC DNA]</scope>
    <source>
        <strain evidence="1 2">DSM 12396</strain>
    </source>
</reference>
<evidence type="ECO:0000313" key="1">
    <source>
        <dbReference type="EMBL" id="MDQ0286073.1"/>
    </source>
</evidence>
<dbReference type="EMBL" id="JAUSUX010000007">
    <property type="protein sequence ID" value="MDQ0286073.1"/>
    <property type="molecule type" value="Genomic_DNA"/>
</dbReference>
<protein>
    <submittedName>
        <fullName evidence="1">Uncharacterized protein</fullName>
    </submittedName>
</protein>
<comment type="caution">
    <text evidence="1">The sequence shown here is derived from an EMBL/GenBank/DDBJ whole genome shotgun (WGS) entry which is preliminary data.</text>
</comment>